<protein>
    <submittedName>
        <fullName evidence="5">LuxR C-terminal-related transcriptional regulator</fullName>
    </submittedName>
</protein>
<evidence type="ECO:0000259" key="4">
    <source>
        <dbReference type="PROSITE" id="PS50043"/>
    </source>
</evidence>
<accession>A0A8X8GDY0</accession>
<dbReference type="InterPro" id="IPR036388">
    <property type="entry name" value="WH-like_DNA-bd_sf"/>
</dbReference>
<dbReference type="Pfam" id="PF00196">
    <property type="entry name" value="GerE"/>
    <property type="match status" value="1"/>
</dbReference>
<dbReference type="AlphaFoldDB" id="A0A8X8GDY0"/>
<dbReference type="InterPro" id="IPR016032">
    <property type="entry name" value="Sig_transdc_resp-reg_C-effctor"/>
</dbReference>
<evidence type="ECO:0000256" key="2">
    <source>
        <dbReference type="ARBA" id="ARBA00023125"/>
    </source>
</evidence>
<organism evidence="5 6">
    <name type="scientific">Acinetobacter guillouiae</name>
    <name type="common">Acinetobacter genomosp. 11</name>
    <dbReference type="NCBI Taxonomy" id="106649"/>
    <lineage>
        <taxon>Bacteria</taxon>
        <taxon>Pseudomonadati</taxon>
        <taxon>Pseudomonadota</taxon>
        <taxon>Gammaproteobacteria</taxon>
        <taxon>Moraxellales</taxon>
        <taxon>Moraxellaceae</taxon>
        <taxon>Acinetobacter</taxon>
    </lineage>
</organism>
<dbReference type="SUPFAM" id="SSF46894">
    <property type="entry name" value="C-terminal effector domain of the bipartite response regulators"/>
    <property type="match status" value="1"/>
</dbReference>
<dbReference type="Gene3D" id="1.25.40.10">
    <property type="entry name" value="Tetratricopeptide repeat domain"/>
    <property type="match status" value="1"/>
</dbReference>
<dbReference type="GO" id="GO:0003677">
    <property type="term" value="F:DNA binding"/>
    <property type="evidence" value="ECO:0007669"/>
    <property type="project" value="UniProtKB-KW"/>
</dbReference>
<dbReference type="CDD" id="cd06170">
    <property type="entry name" value="LuxR_C_like"/>
    <property type="match status" value="1"/>
</dbReference>
<dbReference type="Pfam" id="PF25873">
    <property type="entry name" value="WHD_MalT"/>
    <property type="match status" value="1"/>
</dbReference>
<dbReference type="RefSeq" id="WP_326492177.1">
    <property type="nucleotide sequence ID" value="NZ_JAHWXT010000004.1"/>
</dbReference>
<dbReference type="InterPro" id="IPR059106">
    <property type="entry name" value="WHD_MalT"/>
</dbReference>
<dbReference type="PRINTS" id="PR00038">
    <property type="entry name" value="HTHLUXR"/>
</dbReference>
<gene>
    <name evidence="5" type="ORF">KW868_12170</name>
</gene>
<reference evidence="5" key="1">
    <citation type="submission" date="2021-07" db="EMBL/GenBank/DDBJ databases">
        <authorList>
            <person name="Fernandez M."/>
            <person name="Pereira P."/>
            <person name="Torres Tejerizo G.A."/>
            <person name="Gonzalez P."/>
            <person name="Agostini E."/>
        </authorList>
    </citation>
    <scope>NUCLEOTIDE SEQUENCE</scope>
    <source>
        <strain evidence="5">SFC 500-1A</strain>
    </source>
</reference>
<name>A0A8X8GDY0_ACIGI</name>
<proteinExistence type="predicted"/>
<evidence type="ECO:0000313" key="6">
    <source>
        <dbReference type="Proteomes" id="UP000887320"/>
    </source>
</evidence>
<dbReference type="PANTHER" id="PTHR44688:SF16">
    <property type="entry name" value="DNA-BINDING TRANSCRIPTIONAL ACTIVATOR DEVR_DOSR"/>
    <property type="match status" value="1"/>
</dbReference>
<dbReference type="InterPro" id="IPR027417">
    <property type="entry name" value="P-loop_NTPase"/>
</dbReference>
<evidence type="ECO:0000256" key="1">
    <source>
        <dbReference type="ARBA" id="ARBA00023015"/>
    </source>
</evidence>
<keyword evidence="1" id="KW-0805">Transcription regulation</keyword>
<dbReference type="SUPFAM" id="SSF52540">
    <property type="entry name" value="P-loop containing nucleoside triphosphate hydrolases"/>
    <property type="match status" value="1"/>
</dbReference>
<feature type="domain" description="HTH luxR-type" evidence="4">
    <location>
        <begin position="798"/>
        <end position="863"/>
    </location>
</feature>
<dbReference type="Proteomes" id="UP000887320">
    <property type="component" value="Unassembled WGS sequence"/>
</dbReference>
<dbReference type="SMR" id="A0A8X8GDY0"/>
<dbReference type="Gene3D" id="1.10.10.10">
    <property type="entry name" value="Winged helix-like DNA-binding domain superfamily/Winged helix DNA-binding domain"/>
    <property type="match status" value="1"/>
</dbReference>
<keyword evidence="3" id="KW-0804">Transcription</keyword>
<dbReference type="EMBL" id="JAHWXT010000004">
    <property type="protein sequence ID" value="MCF0265208.1"/>
    <property type="molecule type" value="Genomic_DNA"/>
</dbReference>
<dbReference type="InterPro" id="IPR011990">
    <property type="entry name" value="TPR-like_helical_dom_sf"/>
</dbReference>
<evidence type="ECO:0000256" key="3">
    <source>
        <dbReference type="ARBA" id="ARBA00023163"/>
    </source>
</evidence>
<dbReference type="PROSITE" id="PS00622">
    <property type="entry name" value="HTH_LUXR_1"/>
    <property type="match status" value="1"/>
</dbReference>
<dbReference type="InterPro" id="IPR000792">
    <property type="entry name" value="Tscrpt_reg_LuxR_C"/>
</dbReference>
<comment type="caution">
    <text evidence="5">The sequence shown here is derived from an EMBL/GenBank/DDBJ whole genome shotgun (WGS) entry which is preliminary data.</text>
</comment>
<dbReference type="PANTHER" id="PTHR44688">
    <property type="entry name" value="DNA-BINDING TRANSCRIPTIONAL ACTIVATOR DEVR_DOSR"/>
    <property type="match status" value="1"/>
</dbReference>
<dbReference type="GO" id="GO:0006355">
    <property type="term" value="P:regulation of DNA-templated transcription"/>
    <property type="evidence" value="ECO:0007669"/>
    <property type="project" value="InterPro"/>
</dbReference>
<sequence length="865" mass="101547">MLSTNQGRHNKNENIYVHSCFYKVRQSIENIQLNFLFAPDGYGKTSVLTYCFEYFEKISDDICCIWLDKTNFDLKQGSSSLLTALSHFFNHQLEQDSTIEKFLQRYTSGQCYIFIDDYEKIECTSFNNEIDALLDIKKVNWHVIIASRIFPKFKISHLELNQKIKIFNSSSLSFNCFEVSEYLDTNISNSQLEFIFNKTQGWPYAISICKDLLNNKENVRKLFELSGEDYAFSQLFKEQILDNLDSDMQEFLVGFSTLEMANAELCNYALKFTDSKFRLKQLYHSGAFIENIDRNNREFKVHPLLREFILSQQVDNKSKKILVRASIWSIRNQYYKKSAYYAKLSQDPHIQNLVIDKTSEILVKNLGELPTVINWVKELKDEKYFNWNKIIYWLAWSLAFSYQWEESKQRVNDLRVALQNDQYLNEMDFQFYSAKLDSIEIVLLTFQDKRQISLEKSKSWFKKNKNTDNFDKAVVSCASYLSYRLDVDYDSAQKSIEYALQVIRDTDSIYGEIWVNLLYGLFIFDCGLYNRAQKILERQFYKTIEEIGEDASILPTISQLLSAIYYEVNQISKAQEYVEIGYKNIKNHGLVETAFAGISTSYKLQKNWTDTQNLRENLQDIISIYPQRLKILLNYLQVELYLLSNKTEKGVSYLNSIDISMEDSTDQCLEVKIYHKYINILVQLNKNNLKLACNLLDEFLYDNQLQNNQFLLSKILILKSFIALKYENNKKEALDRIKHALFLATENGYFSVFIDFEKFSIDSLQLIKSSAFTLDENYKNLINELSSYLPLGDKNEQIKFNKENFSKRELELLAMLESGLKYKQIADELFISLSTVKWHINNIYIKLGVKNRTGALVVARKYALI</sequence>
<keyword evidence="2" id="KW-0238">DNA-binding</keyword>
<dbReference type="PROSITE" id="PS50043">
    <property type="entry name" value="HTH_LUXR_2"/>
    <property type="match status" value="1"/>
</dbReference>
<evidence type="ECO:0000313" key="5">
    <source>
        <dbReference type="EMBL" id="MCF0265208.1"/>
    </source>
</evidence>
<dbReference type="SMART" id="SM00421">
    <property type="entry name" value="HTH_LUXR"/>
    <property type="match status" value="1"/>
</dbReference>